<proteinExistence type="predicted"/>
<dbReference type="InterPro" id="IPR018247">
    <property type="entry name" value="EF_Hand_1_Ca_BS"/>
</dbReference>
<gene>
    <name evidence="4" type="ORF">PBIL07802_LOCUS1146</name>
    <name evidence="5" type="ORF">PBIL07802_LOCUS1147</name>
</gene>
<feature type="region of interest" description="Disordered" evidence="1">
    <location>
        <begin position="588"/>
        <end position="617"/>
    </location>
</feature>
<evidence type="ECO:0000313" key="5">
    <source>
        <dbReference type="EMBL" id="CAE0239003.1"/>
    </source>
</evidence>
<keyword evidence="2" id="KW-0472">Membrane</keyword>
<dbReference type="InterPro" id="IPR002048">
    <property type="entry name" value="EF_hand_dom"/>
</dbReference>
<feature type="region of interest" description="Disordered" evidence="1">
    <location>
        <begin position="465"/>
        <end position="511"/>
    </location>
</feature>
<feature type="compositionally biased region" description="Gly residues" evidence="1">
    <location>
        <begin position="588"/>
        <end position="611"/>
    </location>
</feature>
<sequence length="617" mass="65098">MIRAYLKKNTFFPMAAIARSVSPEESRESSRNSNKIRPDFPLMQDKSGQQKQVANELQNWDLDGDGQITEAELIAAGRQQLQLKQSVRNLKKTVAVVSAVSVAVIAAFLAVVIVGNEVTKESRATSGSLVDTQGRSVATVSKTVPATVATLGVASNSELEAMNTLTLENGTSSLFFRIAGFDRDIDNGLVVFYTERGYTIAVDSILDSVVVFDDNGVELPLDVDDGEIASGSSGRRLSQFNNGFRGFGGQSNGRFNSRPGNRFRGGPPSFCGNELAYKADGTTVCCQNNQKAFISKQYEGTIVDAIPLYGCYPLRSGTVTAILGRNRQAIRQHFVNVLSQYDVSTTAANVIATAFLQSTLSVTNGANRVLITGSRDKYQPTVADRLLRILFTLDIDTANAAATASGAGGLTTVDSNTKSAFIDYVKASTDSNWLAFKTLSNTADVLPVVMSLERSVSNDIRPSIGGGFGPPQGGQNSGFQFGGRGGGQQGSGFGGQQGGQQGGFGGPRRSQELFPMRFRGDIRSHRLIGYGITRSGTVEGIITMTSKEERQEPTFGGQQGGGSFGGSFGGFGGNNGFGGNGNSGNNGFGGFGGQNGNRGNNNGFGGTGNRGPFGRPF</sequence>
<dbReference type="PROSITE" id="PS50222">
    <property type="entry name" value="EF_HAND_2"/>
    <property type="match status" value="1"/>
</dbReference>
<evidence type="ECO:0000259" key="3">
    <source>
        <dbReference type="PROSITE" id="PS50222"/>
    </source>
</evidence>
<accession>A0A7S3G1R5</accession>
<dbReference type="EMBL" id="HBIB01001672">
    <property type="protein sequence ID" value="CAE0239002.1"/>
    <property type="molecule type" value="Transcribed_RNA"/>
</dbReference>
<keyword evidence="2" id="KW-0812">Transmembrane</keyword>
<reference evidence="4" key="1">
    <citation type="submission" date="2021-01" db="EMBL/GenBank/DDBJ databases">
        <authorList>
            <person name="Corre E."/>
            <person name="Pelletier E."/>
            <person name="Niang G."/>
            <person name="Scheremetjew M."/>
            <person name="Finn R."/>
            <person name="Kale V."/>
            <person name="Holt S."/>
            <person name="Cochrane G."/>
            <person name="Meng A."/>
            <person name="Brown T."/>
            <person name="Cohen L."/>
        </authorList>
    </citation>
    <scope>NUCLEOTIDE SEQUENCE</scope>
    <source>
        <strain evidence="4">NIES-2562</strain>
    </source>
</reference>
<evidence type="ECO:0000313" key="4">
    <source>
        <dbReference type="EMBL" id="CAE0239002.1"/>
    </source>
</evidence>
<evidence type="ECO:0000256" key="2">
    <source>
        <dbReference type="SAM" id="Phobius"/>
    </source>
</evidence>
<keyword evidence="2" id="KW-1133">Transmembrane helix</keyword>
<organism evidence="4">
    <name type="scientific">Palpitomonas bilix</name>
    <dbReference type="NCBI Taxonomy" id="652834"/>
    <lineage>
        <taxon>Eukaryota</taxon>
        <taxon>Eukaryota incertae sedis</taxon>
    </lineage>
</organism>
<feature type="region of interest" description="Disordered" evidence="1">
    <location>
        <begin position="22"/>
        <end position="48"/>
    </location>
</feature>
<feature type="transmembrane region" description="Helical" evidence="2">
    <location>
        <begin position="94"/>
        <end position="115"/>
    </location>
</feature>
<dbReference type="PROSITE" id="PS00018">
    <property type="entry name" value="EF_HAND_1"/>
    <property type="match status" value="1"/>
</dbReference>
<dbReference type="GO" id="GO:0005509">
    <property type="term" value="F:calcium ion binding"/>
    <property type="evidence" value="ECO:0007669"/>
    <property type="project" value="InterPro"/>
</dbReference>
<dbReference type="AlphaFoldDB" id="A0A7S3G1R5"/>
<evidence type="ECO:0000256" key="1">
    <source>
        <dbReference type="SAM" id="MobiDB-lite"/>
    </source>
</evidence>
<feature type="domain" description="EF-hand" evidence="3">
    <location>
        <begin position="48"/>
        <end position="83"/>
    </location>
</feature>
<name>A0A7S3G1R5_9EUKA</name>
<protein>
    <recommendedName>
        <fullName evidence="3">EF-hand domain-containing protein</fullName>
    </recommendedName>
</protein>
<dbReference type="EMBL" id="HBIB01001673">
    <property type="protein sequence ID" value="CAE0239003.1"/>
    <property type="molecule type" value="Transcribed_RNA"/>
</dbReference>
<feature type="compositionally biased region" description="Gly residues" evidence="1">
    <location>
        <begin position="465"/>
        <end position="506"/>
    </location>
</feature>